<dbReference type="InterPro" id="IPR002178">
    <property type="entry name" value="PTS_EIIA_type-2_dom"/>
</dbReference>
<dbReference type="EMBL" id="MCOL01000001">
    <property type="protein sequence ID" value="ODO62840.1"/>
    <property type="molecule type" value="Genomic_DNA"/>
</dbReference>
<protein>
    <submittedName>
        <fullName evidence="1">Protein-N(Pi)-phosphohistidine--sugar phosphotransferase</fullName>
        <ecNumber evidence="1">2.7.1.191</ecNumber>
    </submittedName>
</protein>
<dbReference type="InterPro" id="IPR016152">
    <property type="entry name" value="PTrfase/Anion_transptr"/>
</dbReference>
<name>A0A1E3KVL1_LACPN</name>
<dbReference type="AlphaFoldDB" id="A0A1E3KVL1"/>
<sequence length="149" mass="17051">MDMDIFATEGQTDVKTYQDAILLAGKILLEHDAVDEAFSRACIDRETNFPTGLFLNEQLGIAIPHASSKLVKRSTISFVRLREPVSFGRMEDANQKVRCNYLFNLALADGNQHLTMLRQLMRLFPKQEFIDSISKLPIKELPEYLINQF</sequence>
<keyword evidence="1" id="KW-0808">Transferase</keyword>
<dbReference type="PANTHER" id="PTHR47738">
    <property type="entry name" value="PTS SYSTEM FRUCTOSE-LIKE EIIA COMPONENT-RELATED"/>
    <property type="match status" value="1"/>
</dbReference>
<dbReference type="Gene3D" id="3.40.930.10">
    <property type="entry name" value="Mannitol-specific EII, Chain A"/>
    <property type="match status" value="1"/>
</dbReference>
<dbReference type="EC" id="2.7.1.191" evidence="1"/>
<dbReference type="SUPFAM" id="SSF55804">
    <property type="entry name" value="Phoshotransferase/anion transport protein"/>
    <property type="match status" value="1"/>
</dbReference>
<accession>A0A1E3KVL1</accession>
<dbReference type="RefSeq" id="WP_063722094.1">
    <property type="nucleotide sequence ID" value="NZ_AP028145.1"/>
</dbReference>
<dbReference type="Proteomes" id="UP000094892">
    <property type="component" value="Unassembled WGS sequence"/>
</dbReference>
<dbReference type="CDD" id="cd00211">
    <property type="entry name" value="PTS_IIA_fru"/>
    <property type="match status" value="1"/>
</dbReference>
<gene>
    <name evidence="1" type="ORF">LPJSA22_02858</name>
</gene>
<dbReference type="InterPro" id="IPR051541">
    <property type="entry name" value="PTS_SugarTrans_NitroReg"/>
</dbReference>
<evidence type="ECO:0000313" key="2">
    <source>
        <dbReference type="Proteomes" id="UP000094892"/>
    </source>
</evidence>
<dbReference type="GO" id="GO:0016740">
    <property type="term" value="F:transferase activity"/>
    <property type="evidence" value="ECO:0007669"/>
    <property type="project" value="UniProtKB-KW"/>
</dbReference>
<dbReference type="PROSITE" id="PS51094">
    <property type="entry name" value="PTS_EIIA_TYPE_2"/>
    <property type="match status" value="1"/>
</dbReference>
<organism evidence="1 2">
    <name type="scientific">Lactiplantibacillus plantarum</name>
    <name type="common">Lactobacillus plantarum</name>
    <dbReference type="NCBI Taxonomy" id="1590"/>
    <lineage>
        <taxon>Bacteria</taxon>
        <taxon>Bacillati</taxon>
        <taxon>Bacillota</taxon>
        <taxon>Bacilli</taxon>
        <taxon>Lactobacillales</taxon>
        <taxon>Lactobacillaceae</taxon>
        <taxon>Lactiplantibacillus</taxon>
    </lineage>
</organism>
<dbReference type="Pfam" id="PF00359">
    <property type="entry name" value="PTS_EIIA_2"/>
    <property type="match status" value="1"/>
</dbReference>
<proteinExistence type="predicted"/>
<reference evidence="1 2" key="1">
    <citation type="submission" date="2016-08" db="EMBL/GenBank/DDBJ databases">
        <title>Genome sequencing of Lactobacillus plantarum JSA22, isolated from fermented soybean paste.</title>
        <authorList>
            <person name="Choi H.S."/>
        </authorList>
    </citation>
    <scope>NUCLEOTIDE SEQUENCE [LARGE SCALE GENOMIC DNA]</scope>
    <source>
        <strain evidence="1 2">JSA22</strain>
    </source>
</reference>
<evidence type="ECO:0000313" key="1">
    <source>
        <dbReference type="EMBL" id="ODO62840.1"/>
    </source>
</evidence>
<dbReference type="PATRIC" id="fig|1590.231.peg.2561"/>
<comment type="caution">
    <text evidence="1">The sequence shown here is derived from an EMBL/GenBank/DDBJ whole genome shotgun (WGS) entry which is preliminary data.</text>
</comment>
<dbReference type="PANTHER" id="PTHR47738:SF3">
    <property type="entry name" value="PHOSPHOTRANSFERASE SYSTEM MANNITOL_FRUCTOSE-SPECIFIC IIA DOMAIN CONTAINING PROTEIN"/>
    <property type="match status" value="1"/>
</dbReference>